<accession>K7APH9</accession>
<organism evidence="1 2">
    <name type="scientific">Paraglaciecola psychrophila 170</name>
    <dbReference type="NCBI Taxonomy" id="1129794"/>
    <lineage>
        <taxon>Bacteria</taxon>
        <taxon>Pseudomonadati</taxon>
        <taxon>Pseudomonadota</taxon>
        <taxon>Gammaproteobacteria</taxon>
        <taxon>Alteromonadales</taxon>
        <taxon>Alteromonadaceae</taxon>
        <taxon>Paraglaciecola</taxon>
    </lineage>
</organism>
<dbReference type="Proteomes" id="UP000011864">
    <property type="component" value="Chromosome"/>
</dbReference>
<proteinExistence type="predicted"/>
<dbReference type="KEGG" id="gps:C427_2608"/>
<dbReference type="HOGENOM" id="CLU_3219746_0_0_6"/>
<sequence length="44" mass="4787">MNCFDFVSRAPLANAEECSAPKPAITSGISDISFALSIWGYSYR</sequence>
<protein>
    <submittedName>
        <fullName evidence="1">Uncharacterized protein</fullName>
    </submittedName>
</protein>
<keyword evidence="2" id="KW-1185">Reference proteome</keyword>
<evidence type="ECO:0000313" key="2">
    <source>
        <dbReference type="Proteomes" id="UP000011864"/>
    </source>
</evidence>
<evidence type="ECO:0000313" key="1">
    <source>
        <dbReference type="EMBL" id="AGH44717.1"/>
    </source>
</evidence>
<name>K7APH9_9ALTE</name>
<reference evidence="1 2" key="1">
    <citation type="journal article" date="2013" name="Genome Announc.">
        <title>Complete Genome Sequence of Glaciecola psychrophila Strain 170T.</title>
        <authorList>
            <person name="Yin J."/>
            <person name="Chen J."/>
            <person name="Liu G."/>
            <person name="Yu Y."/>
            <person name="Song L."/>
            <person name="Wang X."/>
            <person name="Qu X."/>
        </authorList>
    </citation>
    <scope>NUCLEOTIDE SEQUENCE [LARGE SCALE GENOMIC DNA]</scope>
    <source>
        <strain evidence="1 2">170</strain>
    </source>
</reference>
<dbReference type="AlphaFoldDB" id="K7APH9"/>
<gene>
    <name evidence="1" type="ORF">C427_2608</name>
</gene>
<dbReference type="EMBL" id="CP003837">
    <property type="protein sequence ID" value="AGH44717.1"/>
    <property type="molecule type" value="Genomic_DNA"/>
</dbReference>